<dbReference type="PANTHER" id="PTHR42110">
    <property type="entry name" value="L-ASPARAGINASE, PUTATIVE (AFU_ORTHOLOGUE AFUA_3G11890)-RELATED"/>
    <property type="match status" value="1"/>
</dbReference>
<dbReference type="InterPro" id="IPR010349">
    <property type="entry name" value="Asparaginase_II"/>
</dbReference>
<keyword evidence="2" id="KW-1185">Reference proteome</keyword>
<sequence length="179" mass="19324">MTLARSADKPVQALAILETGAVERFNFDDADLAFTCASNSSEERHIARARSMLSKVEASEDDLRCRGHPPLSETVQRAWIKSDFTPTQVCSNRSGKHVGIIAGAKVLGGDVADYHLSTHRVQMHVTHVVDNVCGLGENGSVWGPDGCNLSAPAFELHYLPRMNAKFAAAADSSERMAAM</sequence>
<dbReference type="OrthoDB" id="2588474at2759"/>
<evidence type="ECO:0000313" key="1">
    <source>
        <dbReference type="EMBL" id="KUM66201.1"/>
    </source>
</evidence>
<gene>
    <name evidence="1" type="ORF">ACN42_g871</name>
</gene>
<dbReference type="AlphaFoldDB" id="A0A124GT23"/>
<organism evidence="1 2">
    <name type="scientific">Penicillium freii</name>
    <dbReference type="NCBI Taxonomy" id="48697"/>
    <lineage>
        <taxon>Eukaryota</taxon>
        <taxon>Fungi</taxon>
        <taxon>Dikarya</taxon>
        <taxon>Ascomycota</taxon>
        <taxon>Pezizomycotina</taxon>
        <taxon>Eurotiomycetes</taxon>
        <taxon>Eurotiomycetidae</taxon>
        <taxon>Eurotiales</taxon>
        <taxon>Aspergillaceae</taxon>
        <taxon>Penicillium</taxon>
    </lineage>
</organism>
<reference evidence="1 2" key="1">
    <citation type="submission" date="2015-10" db="EMBL/GenBank/DDBJ databases">
        <title>Genome sequencing of Penicillium freii.</title>
        <authorList>
            <person name="Nguyen H.D."/>
            <person name="Visagie C.M."/>
            <person name="Seifert K.A."/>
        </authorList>
    </citation>
    <scope>NUCLEOTIDE SEQUENCE [LARGE SCALE GENOMIC DNA]</scope>
    <source>
        <strain evidence="1 2">DAOM 242723</strain>
    </source>
</reference>
<protein>
    <submittedName>
        <fullName evidence="1">Uncharacterized protein</fullName>
    </submittedName>
</protein>
<dbReference type="EMBL" id="LLXE01000013">
    <property type="protein sequence ID" value="KUM66201.1"/>
    <property type="molecule type" value="Genomic_DNA"/>
</dbReference>
<dbReference type="Proteomes" id="UP000055045">
    <property type="component" value="Unassembled WGS sequence"/>
</dbReference>
<name>A0A124GT23_PENFR</name>
<proteinExistence type="predicted"/>
<evidence type="ECO:0000313" key="2">
    <source>
        <dbReference type="Proteomes" id="UP000055045"/>
    </source>
</evidence>
<dbReference type="Pfam" id="PF06089">
    <property type="entry name" value="Asparaginase_II"/>
    <property type="match status" value="1"/>
</dbReference>
<comment type="caution">
    <text evidence="1">The sequence shown here is derived from an EMBL/GenBank/DDBJ whole genome shotgun (WGS) entry which is preliminary data.</text>
</comment>
<dbReference type="PANTHER" id="PTHR42110:SF1">
    <property type="entry name" value="L-ASPARAGINASE, PUTATIVE (AFU_ORTHOLOGUE AFUA_3G11890)-RELATED"/>
    <property type="match status" value="1"/>
</dbReference>
<accession>A0A124GT23</accession>